<dbReference type="InterPro" id="IPR008144">
    <property type="entry name" value="Guanylate_kin-like_dom"/>
</dbReference>
<evidence type="ECO:0000256" key="6">
    <source>
        <dbReference type="ARBA" id="ARBA00022777"/>
    </source>
</evidence>
<dbReference type="HAMAP" id="MF_00328">
    <property type="entry name" value="Guanylate_kinase"/>
    <property type="match status" value="1"/>
</dbReference>
<sequence length="231" mass="26372">MAAPMAAMAVRESEYEFDRRGVLFVLSSPSGAGKSTIARKLLEAEPGMGVSVSATTRPIRAGEQDGREYHFLSTEEFKARAARHEFLEWAHVFNYRYGTPRAPVKQMLADGQDVLFDVDWQGAQQLFQLEGGDVVRIFIVPPSLTELERRLRDRATDSEEVIQFRMKRAERELSHWDGYDYVVVNDDLDGCFEKVRTILKAEREKRSRKPGLIGFIRERQEEAIAMGLATR</sequence>
<evidence type="ECO:0000256" key="8">
    <source>
        <dbReference type="ARBA" id="ARBA00030128"/>
    </source>
</evidence>
<dbReference type="CDD" id="cd00071">
    <property type="entry name" value="GMPK"/>
    <property type="match status" value="1"/>
</dbReference>
<dbReference type="PROSITE" id="PS00856">
    <property type="entry name" value="GUANYLATE_KINASE_1"/>
    <property type="match status" value="1"/>
</dbReference>
<keyword evidence="6 9" id="KW-0418">Kinase</keyword>
<dbReference type="SUPFAM" id="SSF52540">
    <property type="entry name" value="P-loop containing nucleoside triphosphate hydrolases"/>
    <property type="match status" value="1"/>
</dbReference>
<evidence type="ECO:0000256" key="3">
    <source>
        <dbReference type="ARBA" id="ARBA00016296"/>
    </source>
</evidence>
<organism evidence="11 12">
    <name type="scientific">Sphingomonas tagetis</name>
    <dbReference type="NCBI Taxonomy" id="2949092"/>
    <lineage>
        <taxon>Bacteria</taxon>
        <taxon>Pseudomonadati</taxon>
        <taxon>Pseudomonadota</taxon>
        <taxon>Alphaproteobacteria</taxon>
        <taxon>Sphingomonadales</taxon>
        <taxon>Sphingomonadaceae</taxon>
        <taxon>Sphingomonas</taxon>
    </lineage>
</organism>
<evidence type="ECO:0000256" key="4">
    <source>
        <dbReference type="ARBA" id="ARBA00022679"/>
    </source>
</evidence>
<dbReference type="SMART" id="SM00072">
    <property type="entry name" value="GuKc"/>
    <property type="match status" value="1"/>
</dbReference>
<comment type="caution">
    <text evidence="11">The sequence shown here is derived from an EMBL/GenBank/DDBJ whole genome shotgun (WGS) entry which is preliminary data.</text>
</comment>
<dbReference type="GO" id="GO:0005829">
    <property type="term" value="C:cytosol"/>
    <property type="evidence" value="ECO:0007669"/>
    <property type="project" value="TreeGrafter"/>
</dbReference>
<evidence type="ECO:0000313" key="11">
    <source>
        <dbReference type="EMBL" id="MCP3730938.1"/>
    </source>
</evidence>
<comment type="catalytic activity">
    <reaction evidence="9">
        <text>GMP + ATP = GDP + ADP</text>
        <dbReference type="Rhea" id="RHEA:20780"/>
        <dbReference type="ChEBI" id="CHEBI:30616"/>
        <dbReference type="ChEBI" id="CHEBI:58115"/>
        <dbReference type="ChEBI" id="CHEBI:58189"/>
        <dbReference type="ChEBI" id="CHEBI:456216"/>
        <dbReference type="EC" id="2.7.4.8"/>
    </reaction>
</comment>
<dbReference type="InterPro" id="IPR027417">
    <property type="entry name" value="P-loop_NTPase"/>
</dbReference>
<dbReference type="Gene3D" id="3.40.50.300">
    <property type="entry name" value="P-loop containing nucleotide triphosphate hydrolases"/>
    <property type="match status" value="2"/>
</dbReference>
<dbReference type="EMBL" id="JAMLDX010000007">
    <property type="protein sequence ID" value="MCP3730938.1"/>
    <property type="molecule type" value="Genomic_DNA"/>
</dbReference>
<dbReference type="Proteomes" id="UP001139451">
    <property type="component" value="Unassembled WGS sequence"/>
</dbReference>
<dbReference type="InterPro" id="IPR020590">
    <property type="entry name" value="Guanylate_kinase_CS"/>
</dbReference>
<proteinExistence type="inferred from homology"/>
<keyword evidence="12" id="KW-1185">Reference proteome</keyword>
<evidence type="ECO:0000256" key="2">
    <source>
        <dbReference type="ARBA" id="ARBA00012961"/>
    </source>
</evidence>
<comment type="similarity">
    <text evidence="1 9">Belongs to the guanylate kinase family.</text>
</comment>
<dbReference type="AlphaFoldDB" id="A0A9X2HP40"/>
<dbReference type="Pfam" id="PF00625">
    <property type="entry name" value="Guanylate_kin"/>
    <property type="match status" value="1"/>
</dbReference>
<dbReference type="EC" id="2.7.4.8" evidence="2 9"/>
<keyword evidence="5 9" id="KW-0547">Nucleotide-binding</keyword>
<evidence type="ECO:0000256" key="7">
    <source>
        <dbReference type="ARBA" id="ARBA00022840"/>
    </source>
</evidence>
<protein>
    <recommendedName>
        <fullName evidence="3 9">Guanylate kinase</fullName>
        <ecNumber evidence="2 9">2.7.4.8</ecNumber>
    </recommendedName>
    <alternativeName>
        <fullName evidence="8 9">GMP kinase</fullName>
    </alternativeName>
</protein>
<name>A0A9X2HP40_9SPHN</name>
<comment type="function">
    <text evidence="9">Essential for recycling GMP and indirectly, cGMP.</text>
</comment>
<dbReference type="FunFam" id="3.30.63.10:FF:000002">
    <property type="entry name" value="Guanylate kinase 1"/>
    <property type="match status" value="1"/>
</dbReference>
<feature type="binding site" evidence="9">
    <location>
        <begin position="28"/>
        <end position="35"/>
    </location>
    <ligand>
        <name>ATP</name>
        <dbReference type="ChEBI" id="CHEBI:30616"/>
    </ligand>
</feature>
<dbReference type="NCBIfam" id="TIGR03263">
    <property type="entry name" value="guanyl_kin"/>
    <property type="match status" value="1"/>
</dbReference>
<evidence type="ECO:0000256" key="9">
    <source>
        <dbReference type="HAMAP-Rule" id="MF_00328"/>
    </source>
</evidence>
<dbReference type="PANTHER" id="PTHR23117:SF13">
    <property type="entry name" value="GUANYLATE KINASE"/>
    <property type="match status" value="1"/>
</dbReference>
<gene>
    <name evidence="9 11" type="primary">gmk</name>
    <name evidence="11" type="ORF">M9978_10900</name>
</gene>
<comment type="subcellular location">
    <subcellularLocation>
        <location evidence="9">Cytoplasm</location>
    </subcellularLocation>
</comment>
<dbReference type="InterPro" id="IPR017665">
    <property type="entry name" value="Guanylate_kinase"/>
</dbReference>
<dbReference type="InterPro" id="IPR008145">
    <property type="entry name" value="GK/Ca_channel_bsu"/>
</dbReference>
<dbReference type="GO" id="GO:0005524">
    <property type="term" value="F:ATP binding"/>
    <property type="evidence" value="ECO:0007669"/>
    <property type="project" value="UniProtKB-UniRule"/>
</dbReference>
<keyword evidence="7 9" id="KW-0067">ATP-binding</keyword>
<dbReference type="PANTHER" id="PTHR23117">
    <property type="entry name" value="GUANYLATE KINASE-RELATED"/>
    <property type="match status" value="1"/>
</dbReference>
<evidence type="ECO:0000256" key="5">
    <source>
        <dbReference type="ARBA" id="ARBA00022741"/>
    </source>
</evidence>
<reference evidence="11" key="1">
    <citation type="submission" date="2022-05" db="EMBL/GenBank/DDBJ databases">
        <title>Sphingomonas sp. strain MG17 Genome sequencing and assembly.</title>
        <authorList>
            <person name="Kim I."/>
        </authorList>
    </citation>
    <scope>NUCLEOTIDE SEQUENCE</scope>
    <source>
        <strain evidence="11">MG17</strain>
    </source>
</reference>
<evidence type="ECO:0000313" key="12">
    <source>
        <dbReference type="Proteomes" id="UP001139451"/>
    </source>
</evidence>
<feature type="domain" description="Guanylate kinase-like" evidence="10">
    <location>
        <begin position="21"/>
        <end position="200"/>
    </location>
</feature>
<accession>A0A9X2HP40</accession>
<keyword evidence="9" id="KW-0963">Cytoplasm</keyword>
<dbReference type="PROSITE" id="PS50052">
    <property type="entry name" value="GUANYLATE_KINASE_2"/>
    <property type="match status" value="1"/>
</dbReference>
<evidence type="ECO:0000259" key="10">
    <source>
        <dbReference type="PROSITE" id="PS50052"/>
    </source>
</evidence>
<keyword evidence="4 9" id="KW-0808">Transferase</keyword>
<dbReference type="Gene3D" id="3.30.63.10">
    <property type="entry name" value="Guanylate Kinase phosphate binding domain"/>
    <property type="match status" value="1"/>
</dbReference>
<evidence type="ECO:0000256" key="1">
    <source>
        <dbReference type="ARBA" id="ARBA00005790"/>
    </source>
</evidence>
<dbReference type="GO" id="GO:0004385">
    <property type="term" value="F:GMP kinase activity"/>
    <property type="evidence" value="ECO:0007669"/>
    <property type="project" value="UniProtKB-UniRule"/>
</dbReference>